<feature type="transmembrane region" description="Helical" evidence="1">
    <location>
        <begin position="9"/>
        <end position="28"/>
    </location>
</feature>
<dbReference type="RefSeq" id="WP_267300342.1">
    <property type="nucleotide sequence ID" value="NZ_JAOQJZ010000002.1"/>
</dbReference>
<dbReference type="SUPFAM" id="SSF50998">
    <property type="entry name" value="Quinoprotein alcohol dehydrogenase-like"/>
    <property type="match status" value="1"/>
</dbReference>
<evidence type="ECO:0000256" key="1">
    <source>
        <dbReference type="SAM" id="Phobius"/>
    </source>
</evidence>
<reference evidence="2 3" key="1">
    <citation type="journal article" date="2021" name="ISME Commun">
        <title>Automated analysis of genomic sequences facilitates high-throughput and comprehensive description of bacteria.</title>
        <authorList>
            <person name="Hitch T.C.A."/>
        </authorList>
    </citation>
    <scope>NUCLEOTIDE SEQUENCE [LARGE SCALE GENOMIC DNA]</scope>
    <source>
        <strain evidence="2 3">Sanger_31</strain>
    </source>
</reference>
<dbReference type="InterPro" id="IPR011047">
    <property type="entry name" value="Quinoprotein_ADH-like_sf"/>
</dbReference>
<evidence type="ECO:0000313" key="3">
    <source>
        <dbReference type="Proteomes" id="UP001208131"/>
    </source>
</evidence>
<accession>A0AAE3IFZ6</accession>
<evidence type="ECO:0000313" key="2">
    <source>
        <dbReference type="EMBL" id="MCU6704737.1"/>
    </source>
</evidence>
<dbReference type="EMBL" id="JAOQJZ010000002">
    <property type="protein sequence ID" value="MCU6704737.1"/>
    <property type="molecule type" value="Genomic_DNA"/>
</dbReference>
<keyword evidence="1" id="KW-0812">Transmembrane</keyword>
<organism evidence="2 3">
    <name type="scientific">Hominimerdicola aceti</name>
    <dbReference type="NCBI Taxonomy" id="2981726"/>
    <lineage>
        <taxon>Bacteria</taxon>
        <taxon>Bacillati</taxon>
        <taxon>Bacillota</taxon>
        <taxon>Clostridia</taxon>
        <taxon>Eubacteriales</taxon>
        <taxon>Oscillospiraceae</taxon>
        <taxon>Hominimerdicola</taxon>
    </lineage>
</organism>
<proteinExistence type="predicted"/>
<name>A0AAE3IFZ6_9FIRM</name>
<protein>
    <submittedName>
        <fullName evidence="2">Uncharacterized protein</fullName>
    </submittedName>
</protein>
<sequence>MRKKYRKNMIAFPLIFIIIGLLILRHLFTNQGDISIHVKDNYSHACHVNDLIVYLDSDGIYCKNSKGNIDKICNISIAKTSTVTADEEFIFFSPSVDSKKIFQLDCFGNVIKIHNISHSIYDMYFVDDILYVLNYSDINMRYDIKAYSSVDDMKIIDLDKCPYDYNITVEKNFFSANIQIINNRNHCYLKITDKNEKTVFCNVYNKKNAKQIFLSKTDMTASLYDNKLILFPLKSGKLNNYYIINIDNGKVVESGTTFNIDYSYQPIKQSDKYLIIIAQYSHYAKGFTDNVSEQIDGDRIILWNYETSHFEEKKTKNHERIIYANSQKAITYYKGKYLTYSLEDWSLIKKQSVDEIKEGGSYTFESCGDYIFVFDNNSGELLNTINIA</sequence>
<keyword evidence="1" id="KW-0472">Membrane</keyword>
<dbReference type="Proteomes" id="UP001208131">
    <property type="component" value="Unassembled WGS sequence"/>
</dbReference>
<dbReference type="AlphaFoldDB" id="A0AAE3IFZ6"/>
<comment type="caution">
    <text evidence="2">The sequence shown here is derived from an EMBL/GenBank/DDBJ whole genome shotgun (WGS) entry which is preliminary data.</text>
</comment>
<keyword evidence="3" id="KW-1185">Reference proteome</keyword>
<gene>
    <name evidence="2" type="ORF">OCV57_02185</name>
</gene>
<keyword evidence="1" id="KW-1133">Transmembrane helix</keyword>